<feature type="coiled-coil region" evidence="1">
    <location>
        <begin position="42"/>
        <end position="82"/>
    </location>
</feature>
<evidence type="ECO:0000313" key="3">
    <source>
        <dbReference type="Proteomes" id="UP000265520"/>
    </source>
</evidence>
<dbReference type="EMBL" id="LXQA010434625">
    <property type="protein sequence ID" value="MCI51616.1"/>
    <property type="molecule type" value="Genomic_DNA"/>
</dbReference>
<protein>
    <submittedName>
        <fullName evidence="2">Uncharacterized protein</fullName>
    </submittedName>
</protein>
<keyword evidence="1" id="KW-0175">Coiled coil</keyword>
<proteinExistence type="predicted"/>
<feature type="non-terminal residue" evidence="2">
    <location>
        <position position="85"/>
    </location>
</feature>
<sequence length="85" mass="10260">MRISDLNVRLKESQAIASNEFRLRKNTERILHKLPANWRELHDELRALKERERRQKQSYEALKDVNQRAESQLQHLRNLSLQDQA</sequence>
<organism evidence="2 3">
    <name type="scientific">Trifolium medium</name>
    <dbReference type="NCBI Taxonomy" id="97028"/>
    <lineage>
        <taxon>Eukaryota</taxon>
        <taxon>Viridiplantae</taxon>
        <taxon>Streptophyta</taxon>
        <taxon>Embryophyta</taxon>
        <taxon>Tracheophyta</taxon>
        <taxon>Spermatophyta</taxon>
        <taxon>Magnoliopsida</taxon>
        <taxon>eudicotyledons</taxon>
        <taxon>Gunneridae</taxon>
        <taxon>Pentapetalae</taxon>
        <taxon>rosids</taxon>
        <taxon>fabids</taxon>
        <taxon>Fabales</taxon>
        <taxon>Fabaceae</taxon>
        <taxon>Papilionoideae</taxon>
        <taxon>50 kb inversion clade</taxon>
        <taxon>NPAAA clade</taxon>
        <taxon>Hologalegina</taxon>
        <taxon>IRL clade</taxon>
        <taxon>Trifolieae</taxon>
        <taxon>Trifolium</taxon>
    </lineage>
</organism>
<accession>A0A392SUS7</accession>
<evidence type="ECO:0000256" key="1">
    <source>
        <dbReference type="SAM" id="Coils"/>
    </source>
</evidence>
<reference evidence="2 3" key="1">
    <citation type="journal article" date="2018" name="Front. Plant Sci.">
        <title>Red Clover (Trifolium pratense) and Zigzag Clover (T. medium) - A Picture of Genomic Similarities and Differences.</title>
        <authorList>
            <person name="Dluhosova J."/>
            <person name="Istvanek J."/>
            <person name="Nedelnik J."/>
            <person name="Repkova J."/>
        </authorList>
    </citation>
    <scope>NUCLEOTIDE SEQUENCE [LARGE SCALE GENOMIC DNA]</scope>
    <source>
        <strain evidence="3">cv. 10/8</strain>
        <tissue evidence="2">Leaf</tissue>
    </source>
</reference>
<dbReference type="Proteomes" id="UP000265520">
    <property type="component" value="Unassembled WGS sequence"/>
</dbReference>
<comment type="caution">
    <text evidence="2">The sequence shown here is derived from an EMBL/GenBank/DDBJ whole genome shotgun (WGS) entry which is preliminary data.</text>
</comment>
<name>A0A392SUS7_9FABA</name>
<dbReference type="AlphaFoldDB" id="A0A392SUS7"/>
<evidence type="ECO:0000313" key="2">
    <source>
        <dbReference type="EMBL" id="MCI51616.1"/>
    </source>
</evidence>
<keyword evidence="3" id="KW-1185">Reference proteome</keyword>